<proteinExistence type="predicted"/>
<comment type="caution">
    <text evidence="2">The sequence shown here is derived from an EMBL/GenBank/DDBJ whole genome shotgun (WGS) entry which is preliminary data.</text>
</comment>
<keyword evidence="1" id="KW-0472">Membrane</keyword>
<dbReference type="Pfam" id="PF07690">
    <property type="entry name" value="MFS_1"/>
    <property type="match status" value="1"/>
</dbReference>
<dbReference type="Gene3D" id="1.20.1250.20">
    <property type="entry name" value="MFS general substrate transporter like domains"/>
    <property type="match status" value="1"/>
</dbReference>
<feature type="transmembrane region" description="Helical" evidence="1">
    <location>
        <begin position="447"/>
        <end position="469"/>
    </location>
</feature>
<evidence type="ECO:0000256" key="1">
    <source>
        <dbReference type="SAM" id="Phobius"/>
    </source>
</evidence>
<keyword evidence="3" id="KW-1185">Reference proteome</keyword>
<dbReference type="GO" id="GO:0022857">
    <property type="term" value="F:transmembrane transporter activity"/>
    <property type="evidence" value="ECO:0007669"/>
    <property type="project" value="InterPro"/>
</dbReference>
<gene>
    <name evidence="2" type="ORF">DPMN_031695</name>
</gene>
<accession>A0A9D4RHB1</accession>
<organism evidence="2 3">
    <name type="scientific">Dreissena polymorpha</name>
    <name type="common">Zebra mussel</name>
    <name type="synonym">Mytilus polymorpha</name>
    <dbReference type="NCBI Taxonomy" id="45954"/>
    <lineage>
        <taxon>Eukaryota</taxon>
        <taxon>Metazoa</taxon>
        <taxon>Spiralia</taxon>
        <taxon>Lophotrochozoa</taxon>
        <taxon>Mollusca</taxon>
        <taxon>Bivalvia</taxon>
        <taxon>Autobranchia</taxon>
        <taxon>Heteroconchia</taxon>
        <taxon>Euheterodonta</taxon>
        <taxon>Imparidentia</taxon>
        <taxon>Neoheterodontei</taxon>
        <taxon>Myida</taxon>
        <taxon>Dreissenoidea</taxon>
        <taxon>Dreissenidae</taxon>
        <taxon>Dreissena</taxon>
    </lineage>
</organism>
<protein>
    <recommendedName>
        <fullName evidence="4">Solute carrier family 43 member 3</fullName>
    </recommendedName>
</protein>
<dbReference type="OrthoDB" id="330047at2759"/>
<feature type="transmembrane region" description="Helical" evidence="1">
    <location>
        <begin position="336"/>
        <end position="361"/>
    </location>
</feature>
<feature type="transmembrane region" description="Helical" evidence="1">
    <location>
        <begin position="381"/>
        <end position="405"/>
    </location>
</feature>
<keyword evidence="1" id="KW-1133">Transmembrane helix</keyword>
<evidence type="ECO:0008006" key="4">
    <source>
        <dbReference type="Google" id="ProtNLM"/>
    </source>
</evidence>
<dbReference type="InterPro" id="IPR027197">
    <property type="entry name" value="SLC43A3"/>
</dbReference>
<reference evidence="2" key="1">
    <citation type="journal article" date="2019" name="bioRxiv">
        <title>The Genome of the Zebra Mussel, Dreissena polymorpha: A Resource for Invasive Species Research.</title>
        <authorList>
            <person name="McCartney M.A."/>
            <person name="Auch B."/>
            <person name="Kono T."/>
            <person name="Mallez S."/>
            <person name="Zhang Y."/>
            <person name="Obille A."/>
            <person name="Becker A."/>
            <person name="Abrahante J.E."/>
            <person name="Garbe J."/>
            <person name="Badalamenti J.P."/>
            <person name="Herman A."/>
            <person name="Mangelson H."/>
            <person name="Liachko I."/>
            <person name="Sullivan S."/>
            <person name="Sone E.D."/>
            <person name="Koren S."/>
            <person name="Silverstein K.A.T."/>
            <person name="Beckman K.B."/>
            <person name="Gohl D.M."/>
        </authorList>
    </citation>
    <scope>NUCLEOTIDE SEQUENCE</scope>
    <source>
        <strain evidence="2">Duluth1</strain>
        <tissue evidence="2">Whole animal</tissue>
    </source>
</reference>
<dbReference type="InterPro" id="IPR036259">
    <property type="entry name" value="MFS_trans_sf"/>
</dbReference>
<evidence type="ECO:0000313" key="3">
    <source>
        <dbReference type="Proteomes" id="UP000828390"/>
    </source>
</evidence>
<feature type="transmembrane region" description="Helical" evidence="1">
    <location>
        <begin position="512"/>
        <end position="534"/>
    </location>
</feature>
<dbReference type="Proteomes" id="UP000828390">
    <property type="component" value="Unassembled WGS sequence"/>
</dbReference>
<feature type="transmembrane region" description="Helical" evidence="1">
    <location>
        <begin position="417"/>
        <end position="435"/>
    </location>
</feature>
<feature type="transmembrane region" description="Helical" evidence="1">
    <location>
        <begin position="12"/>
        <end position="38"/>
    </location>
</feature>
<feature type="transmembrane region" description="Helical" evidence="1">
    <location>
        <begin position="232"/>
        <end position="252"/>
    </location>
</feature>
<feature type="transmembrane region" description="Helical" evidence="1">
    <location>
        <begin position="143"/>
        <end position="159"/>
    </location>
</feature>
<dbReference type="SUPFAM" id="SSF103473">
    <property type="entry name" value="MFS general substrate transporter"/>
    <property type="match status" value="1"/>
</dbReference>
<evidence type="ECO:0000313" key="2">
    <source>
        <dbReference type="EMBL" id="KAH3868546.1"/>
    </source>
</evidence>
<reference evidence="2" key="2">
    <citation type="submission" date="2020-11" db="EMBL/GenBank/DDBJ databases">
        <authorList>
            <person name="McCartney M.A."/>
            <person name="Auch B."/>
            <person name="Kono T."/>
            <person name="Mallez S."/>
            <person name="Becker A."/>
            <person name="Gohl D.M."/>
            <person name="Silverstein K.A.T."/>
            <person name="Koren S."/>
            <person name="Bechman K.B."/>
            <person name="Herman A."/>
            <person name="Abrahante J.E."/>
            <person name="Garbe J."/>
        </authorList>
    </citation>
    <scope>NUCLEOTIDE SEQUENCE</scope>
    <source>
        <strain evidence="2">Duluth1</strain>
        <tissue evidence="2">Whole animal</tissue>
    </source>
</reference>
<dbReference type="AlphaFoldDB" id="A0A9D4RHB1"/>
<feature type="transmembrane region" description="Helical" evidence="1">
    <location>
        <begin position="113"/>
        <end position="136"/>
    </location>
</feature>
<name>A0A9D4RHB1_DREPO</name>
<dbReference type="PANTHER" id="PTHR20765:SF1">
    <property type="entry name" value="EQUILIBRATIVE NUCLEOBASE TRANSPORTER 1"/>
    <property type="match status" value="1"/>
</dbReference>
<dbReference type="EMBL" id="JAIWYP010000002">
    <property type="protein sequence ID" value="KAH3868546.1"/>
    <property type="molecule type" value="Genomic_DNA"/>
</dbReference>
<keyword evidence="1" id="KW-0812">Transmembrane</keyword>
<sequence>MLVTELYKRFPVLVTCWAFMEVMLFAGMIFGWASLVFILKEERFYVDACSKHDLTSGRIEIAINSNSSGLASLYEVDSNQGSSKNVSNITDEKGSLHNFINQGCAEQESKLNLWFSIAVSFMYLTFTGIGYLIRFLGTRTTRFIFYAIYLTGTMCLAFATPETPWLLLPGLACMGTGGLTMLATNLQVADLHPHLRGTIVAIFTGLFDFSSVNKQLIRIAFESGIARRSAYIFYALLFAIIIAISTCFFLPVRSIDAEHLENIKRRRRQRAGSEKLDNLPENALVHQETDLIPSMEMEVNGRAENEVGLLKPEDKDLASSGLSNTDEVKPGVMSSILTLTFILHLFWLFVHAVRFVTFIGLMNVWLEKIYQGDEAKVGEMLGIYSYMTMGAIGTALLCGSVYDYIRKKYLNSSPIKRVYVPVVLPMCLVICYSMATTVMCMIPNVVAPYIAFTFFTFLRSALFTVAVAFVGDAFPVDHFGVMFGFLQMSAGIAGLAQYPLFQWFDAYAGSALHLNIMLLVLQALTFIHPIILYIRGTRDGKSV</sequence>
<dbReference type="PANTHER" id="PTHR20765">
    <property type="entry name" value="SOLUTE CARRIER FAMILY 43 MEMBER 3-RELATED"/>
    <property type="match status" value="1"/>
</dbReference>
<feature type="transmembrane region" description="Helical" evidence="1">
    <location>
        <begin position="481"/>
        <end position="500"/>
    </location>
</feature>
<dbReference type="InterPro" id="IPR011701">
    <property type="entry name" value="MFS"/>
</dbReference>